<dbReference type="GO" id="GO:0036498">
    <property type="term" value="P:IRE1-mediated unfolded protein response"/>
    <property type="evidence" value="ECO:0007669"/>
    <property type="project" value="TreeGrafter"/>
</dbReference>
<dbReference type="GO" id="GO:0004674">
    <property type="term" value="F:protein serine/threonine kinase activity"/>
    <property type="evidence" value="ECO:0007669"/>
    <property type="project" value="InterPro"/>
</dbReference>
<dbReference type="OrthoDB" id="4062651at2759"/>
<dbReference type="GO" id="GO:0070059">
    <property type="term" value="P:intrinsic apoptotic signaling pathway in response to endoplasmic reticulum stress"/>
    <property type="evidence" value="ECO:0007669"/>
    <property type="project" value="TreeGrafter"/>
</dbReference>
<gene>
    <name evidence="2" type="ORF">CLUMA_CG010815</name>
</gene>
<dbReference type="AlphaFoldDB" id="A0A1J1ICE6"/>
<dbReference type="EMBL" id="CVRI01000047">
    <property type="protein sequence ID" value="CRK97426.1"/>
    <property type="molecule type" value="Genomic_DNA"/>
</dbReference>
<dbReference type="GO" id="GO:0005524">
    <property type="term" value="F:ATP binding"/>
    <property type="evidence" value="ECO:0007669"/>
    <property type="project" value="InterPro"/>
</dbReference>
<dbReference type="Gene3D" id="1.10.510.10">
    <property type="entry name" value="Transferase(Phosphotransferase) domain 1"/>
    <property type="match status" value="1"/>
</dbReference>
<organism evidence="2 3">
    <name type="scientific">Clunio marinus</name>
    <dbReference type="NCBI Taxonomy" id="568069"/>
    <lineage>
        <taxon>Eukaryota</taxon>
        <taxon>Metazoa</taxon>
        <taxon>Ecdysozoa</taxon>
        <taxon>Arthropoda</taxon>
        <taxon>Hexapoda</taxon>
        <taxon>Insecta</taxon>
        <taxon>Pterygota</taxon>
        <taxon>Neoptera</taxon>
        <taxon>Endopterygota</taxon>
        <taxon>Diptera</taxon>
        <taxon>Nematocera</taxon>
        <taxon>Chironomoidea</taxon>
        <taxon>Chironomidae</taxon>
        <taxon>Clunio</taxon>
    </lineage>
</organism>
<dbReference type="InterPro" id="IPR000719">
    <property type="entry name" value="Prot_kinase_dom"/>
</dbReference>
<dbReference type="GO" id="GO:1990604">
    <property type="term" value="C:IRE1-TRAF2-ASK1 complex"/>
    <property type="evidence" value="ECO:0007669"/>
    <property type="project" value="TreeGrafter"/>
</dbReference>
<evidence type="ECO:0000313" key="3">
    <source>
        <dbReference type="Proteomes" id="UP000183832"/>
    </source>
</evidence>
<dbReference type="GO" id="GO:0051082">
    <property type="term" value="F:unfolded protein binding"/>
    <property type="evidence" value="ECO:0007669"/>
    <property type="project" value="TreeGrafter"/>
</dbReference>
<dbReference type="SUPFAM" id="SSF56112">
    <property type="entry name" value="Protein kinase-like (PK-like)"/>
    <property type="match status" value="1"/>
</dbReference>
<keyword evidence="3" id="KW-1185">Reference proteome</keyword>
<name>A0A1J1ICE6_9DIPT</name>
<proteinExistence type="predicted"/>
<dbReference type="Proteomes" id="UP000183832">
    <property type="component" value="Unassembled WGS sequence"/>
</dbReference>
<dbReference type="InterPro" id="IPR045133">
    <property type="entry name" value="IRE1/2-like"/>
</dbReference>
<accession>A0A1J1ICE6</accession>
<reference evidence="2 3" key="1">
    <citation type="submission" date="2015-04" db="EMBL/GenBank/DDBJ databases">
        <authorList>
            <person name="Syromyatnikov M.Y."/>
            <person name="Popov V.N."/>
        </authorList>
    </citation>
    <scope>NUCLEOTIDE SEQUENCE [LARGE SCALE GENOMIC DNA]</scope>
</reference>
<dbReference type="InterPro" id="IPR011009">
    <property type="entry name" value="Kinase-like_dom_sf"/>
</dbReference>
<sequence length="219" mass="25652">MGKLKEILCFCFCCGEKNASSDIENLNSSSETDRSVENQQRVIKRSIGVQAEITVTHARNESPTNHLNEKSNDTINVSYKLGTKITNFDGIDYFKGNFGKRTVTIKRILHSLYNTNEIERLKILDDHENILRYFNTFKDNFYFYIIMDEFGVSLEQFVFNKINQIAGLEENLMQQLTSVVGFIHKKDIYSLNLNVFNIQSQRRNDQFRKQYDCFYIAKF</sequence>
<evidence type="ECO:0000259" key="1">
    <source>
        <dbReference type="PROSITE" id="PS50011"/>
    </source>
</evidence>
<feature type="domain" description="Protein kinase" evidence="1">
    <location>
        <begin position="41"/>
        <end position="219"/>
    </location>
</feature>
<dbReference type="PROSITE" id="PS50011">
    <property type="entry name" value="PROTEIN_KINASE_DOM"/>
    <property type="match status" value="1"/>
</dbReference>
<dbReference type="PANTHER" id="PTHR13954">
    <property type="entry name" value="IRE1-RELATED"/>
    <property type="match status" value="1"/>
</dbReference>
<evidence type="ECO:0000313" key="2">
    <source>
        <dbReference type="EMBL" id="CRK97426.1"/>
    </source>
</evidence>
<dbReference type="STRING" id="568069.A0A1J1ICE6"/>
<protein>
    <submittedName>
        <fullName evidence="2">CLUMA_CG010815, isoform A</fullName>
    </submittedName>
</protein>
<dbReference type="PANTHER" id="PTHR13954:SF6">
    <property type="entry name" value="NON-SPECIFIC SERINE_THREONINE PROTEIN KINASE"/>
    <property type="match status" value="1"/>
</dbReference>
<dbReference type="GO" id="GO:0004521">
    <property type="term" value="F:RNA endonuclease activity"/>
    <property type="evidence" value="ECO:0007669"/>
    <property type="project" value="InterPro"/>
</dbReference>